<feature type="transmembrane region" description="Helical" evidence="2">
    <location>
        <begin position="30"/>
        <end position="52"/>
    </location>
</feature>
<sequence>MWPSRCMESPVKRGNTPPDSKKPDAYYVRLALRIAADFGVSIAVPALVATYVGQKLDTRFQSHPWLLIACLVVAFTLTAHWLVKKAKIYQNMYEA</sequence>
<comment type="caution">
    <text evidence="3">The sequence shown here is derived from an EMBL/GenBank/DDBJ whole genome shotgun (WGS) entry which is preliminary data.</text>
</comment>
<accession>A0A2H0RN56</accession>
<dbReference type="InterPro" id="IPR032820">
    <property type="entry name" value="ATPase_put"/>
</dbReference>
<reference evidence="3 4" key="1">
    <citation type="submission" date="2017-09" db="EMBL/GenBank/DDBJ databases">
        <title>Depth-based differentiation of microbial function through sediment-hosted aquifers and enrichment of novel symbionts in the deep terrestrial subsurface.</title>
        <authorList>
            <person name="Probst A.J."/>
            <person name="Ladd B."/>
            <person name="Jarett J.K."/>
            <person name="Geller-Mcgrath D.E."/>
            <person name="Sieber C.M."/>
            <person name="Emerson J.B."/>
            <person name="Anantharaman K."/>
            <person name="Thomas B.C."/>
            <person name="Malmstrom R."/>
            <person name="Stieglmeier M."/>
            <person name="Klingl A."/>
            <person name="Woyke T."/>
            <person name="Ryan C.M."/>
            <person name="Banfield J.F."/>
        </authorList>
    </citation>
    <scope>NUCLEOTIDE SEQUENCE [LARGE SCALE GENOMIC DNA]</scope>
    <source>
        <strain evidence="3">CG10_big_fil_rev_8_21_14_0_10_50_16</strain>
    </source>
</reference>
<dbReference type="Proteomes" id="UP000230084">
    <property type="component" value="Unassembled WGS sequence"/>
</dbReference>
<dbReference type="AlphaFoldDB" id="A0A2H0RN56"/>
<evidence type="ECO:0000313" key="3">
    <source>
        <dbReference type="EMBL" id="PIR47910.1"/>
    </source>
</evidence>
<dbReference type="Pfam" id="PF09527">
    <property type="entry name" value="ATPase_gene1"/>
    <property type="match status" value="1"/>
</dbReference>
<dbReference type="EMBL" id="PCYM01000001">
    <property type="protein sequence ID" value="PIR47910.1"/>
    <property type="molecule type" value="Genomic_DNA"/>
</dbReference>
<keyword evidence="2" id="KW-1133">Transmembrane helix</keyword>
<evidence type="ECO:0000313" key="4">
    <source>
        <dbReference type="Proteomes" id="UP000230084"/>
    </source>
</evidence>
<organism evidence="3 4">
    <name type="scientific">Candidatus Uhrbacteria bacterium CG10_big_fil_rev_8_21_14_0_10_50_16</name>
    <dbReference type="NCBI Taxonomy" id="1975039"/>
    <lineage>
        <taxon>Bacteria</taxon>
        <taxon>Candidatus Uhriibacteriota</taxon>
    </lineage>
</organism>
<evidence type="ECO:0000256" key="2">
    <source>
        <dbReference type="SAM" id="Phobius"/>
    </source>
</evidence>
<feature type="region of interest" description="Disordered" evidence="1">
    <location>
        <begin position="1"/>
        <end position="21"/>
    </location>
</feature>
<name>A0A2H0RN56_9BACT</name>
<keyword evidence="2" id="KW-0472">Membrane</keyword>
<protein>
    <recommendedName>
        <fullName evidence="5">AtpZ/AtpI family protein</fullName>
    </recommendedName>
</protein>
<gene>
    <name evidence="3" type="ORF">COV06_00720</name>
</gene>
<keyword evidence="2" id="KW-0812">Transmembrane</keyword>
<evidence type="ECO:0000256" key="1">
    <source>
        <dbReference type="SAM" id="MobiDB-lite"/>
    </source>
</evidence>
<evidence type="ECO:0008006" key="5">
    <source>
        <dbReference type="Google" id="ProtNLM"/>
    </source>
</evidence>
<proteinExistence type="predicted"/>
<feature type="transmembrane region" description="Helical" evidence="2">
    <location>
        <begin position="64"/>
        <end position="83"/>
    </location>
</feature>